<dbReference type="EMBL" id="CM032185">
    <property type="protein sequence ID" value="KAG7092725.1"/>
    <property type="molecule type" value="Genomic_DNA"/>
</dbReference>
<reference evidence="2" key="1">
    <citation type="journal article" date="2021" name="Genome Biol. Evol.">
        <title>The assembled and annotated genome of the fairy-ring fungus Marasmius oreades.</title>
        <authorList>
            <person name="Hiltunen M."/>
            <person name="Ament-Velasquez S.L."/>
            <person name="Johannesson H."/>
        </authorList>
    </citation>
    <scope>NUCLEOTIDE SEQUENCE</scope>
    <source>
        <strain evidence="2">03SP1</strain>
    </source>
</reference>
<dbReference type="RefSeq" id="XP_043009195.1">
    <property type="nucleotide sequence ID" value="XM_043153910.1"/>
</dbReference>
<dbReference type="Proteomes" id="UP001049176">
    <property type="component" value="Chromosome 5"/>
</dbReference>
<feature type="compositionally biased region" description="Polar residues" evidence="1">
    <location>
        <begin position="544"/>
        <end position="554"/>
    </location>
</feature>
<dbReference type="OrthoDB" id="1638493at2759"/>
<evidence type="ECO:0000313" key="2">
    <source>
        <dbReference type="EMBL" id="KAG7092725.1"/>
    </source>
</evidence>
<proteinExistence type="predicted"/>
<organism evidence="2 3">
    <name type="scientific">Marasmius oreades</name>
    <name type="common">fairy-ring Marasmius</name>
    <dbReference type="NCBI Taxonomy" id="181124"/>
    <lineage>
        <taxon>Eukaryota</taxon>
        <taxon>Fungi</taxon>
        <taxon>Dikarya</taxon>
        <taxon>Basidiomycota</taxon>
        <taxon>Agaricomycotina</taxon>
        <taxon>Agaricomycetes</taxon>
        <taxon>Agaricomycetidae</taxon>
        <taxon>Agaricales</taxon>
        <taxon>Marasmiineae</taxon>
        <taxon>Marasmiaceae</taxon>
        <taxon>Marasmius</taxon>
    </lineage>
</organism>
<dbReference type="KEGG" id="more:E1B28_009054"/>
<sequence>MAVSIEIVPFSSNVDMYGKADAGFAYSLSGHVSVSISPSCFAFKRYRKTDLLLQSLELTFEGQNEMHSDAMGYSSARLCRITKELVPQEPVLLSNEGIGTSNVNEPCRWNIIFSLTIPGWLPASTGYGSDGTLGVSYNLFATAKFLIDSHSHRDSWSTGISSLYSSLCSPERVIKAEKAILVRRFPSPPLPSNEDCAVEDATFYIKPDVQPPDENAKVFIPLDVWSKLQILVSIPEYTDIKSHELPFTLRLRTKNMKVEDRKRIQLLGFSVNVYQKEKCRQHPSHEYVNRYPLPPASEQPPNLPLNRPHRLGYVFDSLCIPLPHGHREQICTVSLLSPTSNGQYQAEGPNYVFADGETESTSWFTLQCVIPLSPADATHDIADDATSPWAGQTIARRPTFSSPLLSVRHQVSIRLSLGYDYPDLEETAWEAFTFNVPIRFESVAPKPAKPTISSSLSLFASTVTGEAITLEEEEGLASSSSPPVLPAYSELFYSNGDRKLDPTPLPLYSPPGVPVPATTELTSTSPQPSNEVSSHEKGTCDLRSPSNDHNLCAS</sequence>
<protein>
    <submittedName>
        <fullName evidence="2">Uncharacterized protein</fullName>
    </submittedName>
</protein>
<dbReference type="GeneID" id="66078130"/>
<feature type="compositionally biased region" description="Polar residues" evidence="1">
    <location>
        <begin position="519"/>
        <end position="532"/>
    </location>
</feature>
<evidence type="ECO:0000256" key="1">
    <source>
        <dbReference type="SAM" id="MobiDB-lite"/>
    </source>
</evidence>
<comment type="caution">
    <text evidence="2">The sequence shown here is derived from an EMBL/GenBank/DDBJ whole genome shotgun (WGS) entry which is preliminary data.</text>
</comment>
<dbReference type="AlphaFoldDB" id="A0A9P7S0A2"/>
<feature type="compositionally biased region" description="Pro residues" evidence="1">
    <location>
        <begin position="503"/>
        <end position="514"/>
    </location>
</feature>
<keyword evidence="3" id="KW-1185">Reference proteome</keyword>
<gene>
    <name evidence="2" type="ORF">E1B28_009054</name>
</gene>
<name>A0A9P7S0A2_9AGAR</name>
<feature type="region of interest" description="Disordered" evidence="1">
    <location>
        <begin position="503"/>
        <end position="554"/>
    </location>
</feature>
<accession>A0A9P7S0A2</accession>
<evidence type="ECO:0000313" key="3">
    <source>
        <dbReference type="Proteomes" id="UP001049176"/>
    </source>
</evidence>